<dbReference type="InterPro" id="IPR000210">
    <property type="entry name" value="BTB/POZ_dom"/>
</dbReference>
<feature type="region of interest" description="Disordered" evidence="1">
    <location>
        <begin position="331"/>
        <end position="354"/>
    </location>
</feature>
<dbReference type="EMBL" id="WIUZ02000002">
    <property type="protein sequence ID" value="KAF9790973.1"/>
    <property type="molecule type" value="Genomic_DNA"/>
</dbReference>
<feature type="domain" description="BTB" evidence="2">
    <location>
        <begin position="21"/>
        <end position="117"/>
    </location>
</feature>
<reference evidence="3" key="2">
    <citation type="submission" date="2020-11" db="EMBL/GenBank/DDBJ databases">
        <authorList>
            <consortium name="DOE Joint Genome Institute"/>
            <person name="Kuo A."/>
            <person name="Miyauchi S."/>
            <person name="Kiss E."/>
            <person name="Drula E."/>
            <person name="Kohler A."/>
            <person name="Sanchez-Garcia M."/>
            <person name="Andreopoulos B."/>
            <person name="Barry K.W."/>
            <person name="Bonito G."/>
            <person name="Buee M."/>
            <person name="Carver A."/>
            <person name="Chen C."/>
            <person name="Cichocki N."/>
            <person name="Clum A."/>
            <person name="Culley D."/>
            <person name="Crous P.W."/>
            <person name="Fauchery L."/>
            <person name="Girlanda M."/>
            <person name="Hayes R."/>
            <person name="Keri Z."/>
            <person name="Labutti K."/>
            <person name="Lipzen A."/>
            <person name="Lombard V."/>
            <person name="Magnuson J."/>
            <person name="Maillard F."/>
            <person name="Morin E."/>
            <person name="Murat C."/>
            <person name="Nolan M."/>
            <person name="Ohm R."/>
            <person name="Pangilinan J."/>
            <person name="Pereira M."/>
            <person name="Perotto S."/>
            <person name="Peter M."/>
            <person name="Riley R."/>
            <person name="Sitrit Y."/>
            <person name="Stielow B."/>
            <person name="Szollosi G."/>
            <person name="Zifcakova L."/>
            <person name="Stursova M."/>
            <person name="Spatafora J.W."/>
            <person name="Tedersoo L."/>
            <person name="Vaario L.-M."/>
            <person name="Yamada A."/>
            <person name="Yan M."/>
            <person name="Wang P."/>
            <person name="Xu J."/>
            <person name="Bruns T."/>
            <person name="Baldrian P."/>
            <person name="Vilgalys R."/>
            <person name="Henrissat B."/>
            <person name="Grigoriev I.V."/>
            <person name="Hibbett D."/>
            <person name="Nagy L.G."/>
            <person name="Martin F.M."/>
        </authorList>
    </citation>
    <scope>NUCLEOTIDE SEQUENCE</scope>
    <source>
        <strain evidence="3">UH-Tt-Lm1</strain>
    </source>
</reference>
<sequence length="569" mass="63573">MAATSALRQALNQGISCGNLIDTKIILYSHRDSSGRICRPKALYSNSRILKTVPYFEDLLFGNFAESQSKDFKEAIDEVEFGEDYGYLSDSDLEDDEDEKFQAFLMYLYTNAIEFAQFGSEVNRRSRSAEIVDPSHNKVPRPSPKSIYRLADKYDIPALKTLALDHIRSGLRRCDIVGESFSVFASRYAEVRSLYADQLACIWKLDPAIRVRVGEKIDSFVEGDLDHATEILSALWKTANEDGTTPVPWGPSPDATQVTSSTHWPAVNTALIKSIRTGVFFDSKYWARHLRNGNTLKPVYFSSMIMEDAAHQLGRLIKYLKGQNTTVSDLEGDANVESDCEGDSPGAREGSPTEKEEETCVVLITGSFAAWKSLFFYLCTDTISFALLKSQGVESRLNYIREKTVATAPAPCSPKSIYLLATLLENQPLCDSALADIKCKMKESNVSEFLLWVTTIHEKFTAMGCELLISNIQNAKTTDLVNENIGHTSASALNYGLKRAFEKRPPLARFRCINRGCEMHSNPPSYSSIALHGYRCQMCHNQFEFECGGCGSRAHGSTRCQLCGWRFIT</sequence>
<dbReference type="Gene3D" id="3.30.710.10">
    <property type="entry name" value="Potassium Channel Kv1.1, Chain A"/>
    <property type="match status" value="1"/>
</dbReference>
<accession>A0A9P6HN05</accession>
<gene>
    <name evidence="3" type="ORF">BJ322DRAFT_1039080</name>
</gene>
<dbReference type="InterPro" id="IPR011333">
    <property type="entry name" value="SKP1/BTB/POZ_sf"/>
</dbReference>
<feature type="compositionally biased region" description="Acidic residues" evidence="1">
    <location>
        <begin position="331"/>
        <end position="342"/>
    </location>
</feature>
<evidence type="ECO:0000259" key="2">
    <source>
        <dbReference type="PROSITE" id="PS50097"/>
    </source>
</evidence>
<evidence type="ECO:0000313" key="3">
    <source>
        <dbReference type="EMBL" id="KAF9790973.1"/>
    </source>
</evidence>
<comment type="caution">
    <text evidence="3">The sequence shown here is derived from an EMBL/GenBank/DDBJ whole genome shotgun (WGS) entry which is preliminary data.</text>
</comment>
<protein>
    <recommendedName>
        <fullName evidence="2">BTB domain-containing protein</fullName>
    </recommendedName>
</protein>
<proteinExistence type="predicted"/>
<name>A0A9P6HN05_9AGAM</name>
<evidence type="ECO:0000256" key="1">
    <source>
        <dbReference type="SAM" id="MobiDB-lite"/>
    </source>
</evidence>
<dbReference type="OrthoDB" id="6359816at2759"/>
<dbReference type="AlphaFoldDB" id="A0A9P6HN05"/>
<organism evidence="3 4">
    <name type="scientific">Thelephora terrestris</name>
    <dbReference type="NCBI Taxonomy" id="56493"/>
    <lineage>
        <taxon>Eukaryota</taxon>
        <taxon>Fungi</taxon>
        <taxon>Dikarya</taxon>
        <taxon>Basidiomycota</taxon>
        <taxon>Agaricomycotina</taxon>
        <taxon>Agaricomycetes</taxon>
        <taxon>Thelephorales</taxon>
        <taxon>Thelephoraceae</taxon>
        <taxon>Thelephora</taxon>
    </lineage>
</organism>
<keyword evidence="4" id="KW-1185">Reference proteome</keyword>
<evidence type="ECO:0000313" key="4">
    <source>
        <dbReference type="Proteomes" id="UP000736335"/>
    </source>
</evidence>
<reference evidence="3" key="1">
    <citation type="journal article" date="2020" name="Nat. Commun.">
        <title>Large-scale genome sequencing of mycorrhizal fungi provides insights into the early evolution of symbiotic traits.</title>
        <authorList>
            <person name="Miyauchi S."/>
            <person name="Kiss E."/>
            <person name="Kuo A."/>
            <person name="Drula E."/>
            <person name="Kohler A."/>
            <person name="Sanchez-Garcia M."/>
            <person name="Morin E."/>
            <person name="Andreopoulos B."/>
            <person name="Barry K.W."/>
            <person name="Bonito G."/>
            <person name="Buee M."/>
            <person name="Carver A."/>
            <person name="Chen C."/>
            <person name="Cichocki N."/>
            <person name="Clum A."/>
            <person name="Culley D."/>
            <person name="Crous P.W."/>
            <person name="Fauchery L."/>
            <person name="Girlanda M."/>
            <person name="Hayes R.D."/>
            <person name="Keri Z."/>
            <person name="LaButti K."/>
            <person name="Lipzen A."/>
            <person name="Lombard V."/>
            <person name="Magnuson J."/>
            <person name="Maillard F."/>
            <person name="Murat C."/>
            <person name="Nolan M."/>
            <person name="Ohm R.A."/>
            <person name="Pangilinan J."/>
            <person name="Pereira M.F."/>
            <person name="Perotto S."/>
            <person name="Peter M."/>
            <person name="Pfister S."/>
            <person name="Riley R."/>
            <person name="Sitrit Y."/>
            <person name="Stielow J.B."/>
            <person name="Szollosi G."/>
            <person name="Zifcakova L."/>
            <person name="Stursova M."/>
            <person name="Spatafora J.W."/>
            <person name="Tedersoo L."/>
            <person name="Vaario L.M."/>
            <person name="Yamada A."/>
            <person name="Yan M."/>
            <person name="Wang P."/>
            <person name="Xu J."/>
            <person name="Bruns T."/>
            <person name="Baldrian P."/>
            <person name="Vilgalys R."/>
            <person name="Dunand C."/>
            <person name="Henrissat B."/>
            <person name="Grigoriev I.V."/>
            <person name="Hibbett D."/>
            <person name="Nagy L.G."/>
            <person name="Martin F.M."/>
        </authorList>
    </citation>
    <scope>NUCLEOTIDE SEQUENCE</scope>
    <source>
        <strain evidence="3">UH-Tt-Lm1</strain>
    </source>
</reference>
<dbReference type="PROSITE" id="PS50097">
    <property type="entry name" value="BTB"/>
    <property type="match status" value="1"/>
</dbReference>
<dbReference type="Proteomes" id="UP000736335">
    <property type="component" value="Unassembled WGS sequence"/>
</dbReference>